<feature type="non-terminal residue" evidence="1">
    <location>
        <position position="269"/>
    </location>
</feature>
<protein>
    <submittedName>
        <fullName evidence="1">Uncharacterized protein</fullName>
    </submittedName>
</protein>
<name>A0A3B0YGY0_9ZZZZ</name>
<evidence type="ECO:0000313" key="1">
    <source>
        <dbReference type="EMBL" id="VAW75413.1"/>
    </source>
</evidence>
<gene>
    <name evidence="1" type="ORF">MNBD_GAMMA12-1004</name>
</gene>
<accession>A0A3B0YGY0</accession>
<organism evidence="1">
    <name type="scientific">hydrothermal vent metagenome</name>
    <dbReference type="NCBI Taxonomy" id="652676"/>
    <lineage>
        <taxon>unclassified sequences</taxon>
        <taxon>metagenomes</taxon>
        <taxon>ecological metagenomes</taxon>
    </lineage>
</organism>
<reference evidence="1" key="1">
    <citation type="submission" date="2018-06" db="EMBL/GenBank/DDBJ databases">
        <authorList>
            <person name="Zhirakovskaya E."/>
        </authorList>
    </citation>
    <scope>NUCLEOTIDE SEQUENCE</scope>
</reference>
<sequence>MKKVVNCWYIFVVSLLVSGVVGATDRQSDQLKKAHGKAPFLTLVPSAIYHSKQERLPFKNSSIAAPPANIYKGPLFNLRHDYPLAVVPKKNFPWKKVTKNGRITIKNANAYVLALKKYVSKDMRKLLYNYKHWNSAKEKWWESIWLGTEREPIRGFYVGSGFPAGTLTGQKLALTTYVLTMYDEIAAKTLGAIWGRSYKRAMNPIFNKSTTQYAEGSVIVKFAFVTSCGKDWAPMQNAVRWQIYAPLNVSNGSGNSAKSRCKNNGSNGN</sequence>
<proteinExistence type="predicted"/>
<dbReference type="AlphaFoldDB" id="A0A3B0YGY0"/>
<dbReference type="EMBL" id="UOFL01000080">
    <property type="protein sequence ID" value="VAW75413.1"/>
    <property type="molecule type" value="Genomic_DNA"/>
</dbReference>